<dbReference type="EC" id="5.3.1.24" evidence="12"/>
<keyword evidence="11" id="KW-0511">Multifunctional enzyme</keyword>
<evidence type="ECO:0000259" key="14">
    <source>
        <dbReference type="Pfam" id="PF00697"/>
    </source>
</evidence>
<evidence type="ECO:0000256" key="7">
    <source>
        <dbReference type="ARBA" id="ARBA00022822"/>
    </source>
</evidence>
<keyword evidence="7 12" id="KW-0822">Tryptophan biosynthesis</keyword>
<dbReference type="SUPFAM" id="SSF51366">
    <property type="entry name" value="Ribulose-phoshate binding barrel"/>
    <property type="match status" value="2"/>
</dbReference>
<reference evidence="16" key="1">
    <citation type="submission" date="2016-11" db="EMBL/GenBank/DDBJ databases">
        <title>Actinomyces gypaetusis sp. nov. isolated from Gypaetus barbatus in Qinghai Tibet Plateau China.</title>
        <authorList>
            <person name="Meng X."/>
        </authorList>
    </citation>
    <scope>NUCLEOTIDE SEQUENCE [LARGE SCALE GENOMIC DNA]</scope>
    <source>
        <strain evidence="16">DSM 15383</strain>
    </source>
</reference>
<evidence type="ECO:0000256" key="3">
    <source>
        <dbReference type="ARBA" id="ARBA00004664"/>
    </source>
</evidence>
<comment type="catalytic activity">
    <reaction evidence="2">
        <text>1-(2-carboxyphenylamino)-1-deoxy-D-ribulose 5-phosphate + H(+) = (1S,2R)-1-C-(indol-3-yl)glycerol 3-phosphate + CO2 + H2O</text>
        <dbReference type="Rhea" id="RHEA:23476"/>
        <dbReference type="ChEBI" id="CHEBI:15377"/>
        <dbReference type="ChEBI" id="CHEBI:15378"/>
        <dbReference type="ChEBI" id="CHEBI:16526"/>
        <dbReference type="ChEBI" id="CHEBI:58613"/>
        <dbReference type="ChEBI" id="CHEBI:58866"/>
        <dbReference type="EC" id="4.1.1.48"/>
    </reaction>
</comment>
<dbReference type="Pfam" id="PF00697">
    <property type="entry name" value="PRAI"/>
    <property type="match status" value="1"/>
</dbReference>
<evidence type="ECO:0000256" key="8">
    <source>
        <dbReference type="ARBA" id="ARBA00023141"/>
    </source>
</evidence>
<sequence length="527" mass="57523">MSATPKFKSFTFSPDGKANLLDRIVEKRRSHLPEIAARIAHVKDEEITPSTRSLYRAMGEGKRGDHHFIMECKAASPSSEMIREHYNPSAIAQTYSRYATAISVLTEPDFYGGDYDDLALVASSTHLPVLCKDFIIDPVQVKAARYFGADAIVLMLSVLEDEQYQRLVDLAHSYDMDVLTEISTEEDLDRAIFMQAKIVGINNRNRRTGAVDTSLAARFAPHLPPGVVIISEAGIRDHAIVRNLSQVVSGFLVGSQLFRDKTVDLAIRKLLYGEARVSGLARPASARVAQASGATYGGLAFTPGSPHYVTIEQATEVAAAAPQLQWVAVIESEDPASVGQLARDLMWAFAQVEPAEGEQRPQLAAVQVHVNARIDEFGNFNARTGTEFVDQLRAAIPAEVQLWRALDMKIDADRDAAHFLANDQRVERLVLDSSTTGAESSFDWSRIPSGSVHKSLLGGGIDADNCGAAMATGAVGVDFNWRLDYPKSAERDGVWKDCAKIRAAFAALARTEVQQPSGMTKSANFEL</sequence>
<dbReference type="AlphaFoldDB" id="A0A1Q5PSA1"/>
<dbReference type="GO" id="GO:0004425">
    <property type="term" value="F:indole-3-glycerol-phosphate synthase activity"/>
    <property type="evidence" value="ECO:0007669"/>
    <property type="project" value="UniProtKB-EC"/>
</dbReference>
<evidence type="ECO:0000256" key="11">
    <source>
        <dbReference type="ARBA" id="ARBA00023268"/>
    </source>
</evidence>
<name>A0A1Q5PSA1_9ACTO</name>
<keyword evidence="8 12" id="KW-0057">Aromatic amino acid biosynthesis</keyword>
<evidence type="ECO:0000313" key="15">
    <source>
        <dbReference type="EMBL" id="OKL50290.1"/>
    </source>
</evidence>
<dbReference type="InterPro" id="IPR011060">
    <property type="entry name" value="RibuloseP-bd_barrel"/>
</dbReference>
<comment type="catalytic activity">
    <reaction evidence="1 12">
        <text>N-(5-phospho-beta-D-ribosyl)anthranilate = 1-(2-carboxyphenylamino)-1-deoxy-D-ribulose 5-phosphate</text>
        <dbReference type="Rhea" id="RHEA:21540"/>
        <dbReference type="ChEBI" id="CHEBI:18277"/>
        <dbReference type="ChEBI" id="CHEBI:58613"/>
        <dbReference type="EC" id="5.3.1.24"/>
    </reaction>
</comment>
<feature type="domain" description="N-(5'phosphoribosyl) anthranilate isomerase (PRAI)" evidence="14">
    <location>
        <begin position="385"/>
        <end position="504"/>
    </location>
</feature>
<evidence type="ECO:0000256" key="6">
    <source>
        <dbReference type="ARBA" id="ARBA00022793"/>
    </source>
</evidence>
<keyword evidence="10" id="KW-0456">Lyase</keyword>
<dbReference type="Pfam" id="PF00218">
    <property type="entry name" value="IGPS"/>
    <property type="match status" value="1"/>
</dbReference>
<protein>
    <recommendedName>
        <fullName evidence="12">N-(5'-phosphoribosyl)anthranilate isomerase</fullName>
        <shortName evidence="12">PRAI</shortName>
        <ecNumber evidence="12">5.3.1.24</ecNumber>
    </recommendedName>
</protein>
<feature type="domain" description="Indole-3-glycerol phosphate synthase" evidence="13">
    <location>
        <begin position="21"/>
        <end position="270"/>
    </location>
</feature>
<dbReference type="GO" id="GO:0000162">
    <property type="term" value="P:L-tryptophan biosynthetic process"/>
    <property type="evidence" value="ECO:0007669"/>
    <property type="project" value="UniProtKB-UniRule"/>
</dbReference>
<dbReference type="HAMAP" id="MF_00135">
    <property type="entry name" value="PRAI"/>
    <property type="match status" value="1"/>
</dbReference>
<dbReference type="RefSeq" id="WP_075361115.1">
    <property type="nucleotide sequence ID" value="NZ_MPDM01000002.1"/>
</dbReference>
<keyword evidence="5 12" id="KW-0028">Amino-acid biosynthesis</keyword>
<evidence type="ECO:0000256" key="10">
    <source>
        <dbReference type="ARBA" id="ARBA00023239"/>
    </source>
</evidence>
<dbReference type="PANTHER" id="PTHR22854">
    <property type="entry name" value="TRYPTOPHAN BIOSYNTHESIS PROTEIN"/>
    <property type="match status" value="1"/>
</dbReference>
<dbReference type="InterPro" id="IPR013798">
    <property type="entry name" value="Indole-3-glycerol_P_synth_dom"/>
</dbReference>
<dbReference type="EMBL" id="MPDM01000002">
    <property type="protein sequence ID" value="OKL50290.1"/>
    <property type="molecule type" value="Genomic_DNA"/>
</dbReference>
<evidence type="ECO:0000256" key="12">
    <source>
        <dbReference type="HAMAP-Rule" id="MF_00135"/>
    </source>
</evidence>
<dbReference type="InterPro" id="IPR001240">
    <property type="entry name" value="PRAI_dom"/>
</dbReference>
<comment type="pathway">
    <text evidence="4">Amino-acid biosynthesis; L-tryptophan biosynthesis; L-tryptophan from chorismate: step 4/5.</text>
</comment>
<evidence type="ECO:0000256" key="2">
    <source>
        <dbReference type="ARBA" id="ARBA00001633"/>
    </source>
</evidence>
<evidence type="ECO:0000259" key="13">
    <source>
        <dbReference type="Pfam" id="PF00218"/>
    </source>
</evidence>
<keyword evidence="6" id="KW-0210">Decarboxylase</keyword>
<dbReference type="InterPro" id="IPR045186">
    <property type="entry name" value="Indole-3-glycerol_P_synth"/>
</dbReference>
<dbReference type="Gene3D" id="3.20.20.70">
    <property type="entry name" value="Aldolase class I"/>
    <property type="match status" value="2"/>
</dbReference>
<comment type="similarity">
    <text evidence="12">Belongs to the TrpF family.</text>
</comment>
<comment type="caution">
    <text evidence="15">The sequence shown here is derived from an EMBL/GenBank/DDBJ whole genome shotgun (WGS) entry which is preliminary data.</text>
</comment>
<dbReference type="GO" id="GO:0004640">
    <property type="term" value="F:phosphoribosylanthranilate isomerase activity"/>
    <property type="evidence" value="ECO:0007669"/>
    <property type="project" value="UniProtKB-UniRule"/>
</dbReference>
<dbReference type="UniPathway" id="UPA00035">
    <property type="reaction ID" value="UER00042"/>
</dbReference>
<gene>
    <name evidence="12" type="primary">trpF</name>
    <name evidence="15" type="ORF">BM477_02560</name>
</gene>
<dbReference type="OrthoDB" id="9766131at2"/>
<accession>A0A1Q5PSA1</accession>
<keyword evidence="9 12" id="KW-0413">Isomerase</keyword>
<organism evidence="15 16">
    <name type="scientific">Boudabousia marimammalium</name>
    <dbReference type="NCBI Taxonomy" id="156892"/>
    <lineage>
        <taxon>Bacteria</taxon>
        <taxon>Bacillati</taxon>
        <taxon>Actinomycetota</taxon>
        <taxon>Actinomycetes</taxon>
        <taxon>Actinomycetales</taxon>
        <taxon>Actinomycetaceae</taxon>
        <taxon>Boudabousia</taxon>
    </lineage>
</organism>
<dbReference type="InterPro" id="IPR013785">
    <property type="entry name" value="Aldolase_TIM"/>
</dbReference>
<evidence type="ECO:0000256" key="4">
    <source>
        <dbReference type="ARBA" id="ARBA00004696"/>
    </source>
</evidence>
<evidence type="ECO:0000256" key="1">
    <source>
        <dbReference type="ARBA" id="ARBA00001164"/>
    </source>
</evidence>
<proteinExistence type="inferred from homology"/>
<evidence type="ECO:0000313" key="16">
    <source>
        <dbReference type="Proteomes" id="UP000186465"/>
    </source>
</evidence>
<dbReference type="PANTHER" id="PTHR22854:SF2">
    <property type="entry name" value="INDOLE-3-GLYCEROL-PHOSPHATE SYNTHASE"/>
    <property type="match status" value="1"/>
</dbReference>
<evidence type="ECO:0000256" key="5">
    <source>
        <dbReference type="ARBA" id="ARBA00022605"/>
    </source>
</evidence>
<dbReference type="Proteomes" id="UP000186465">
    <property type="component" value="Unassembled WGS sequence"/>
</dbReference>
<dbReference type="CDD" id="cd00331">
    <property type="entry name" value="IGPS"/>
    <property type="match status" value="1"/>
</dbReference>
<keyword evidence="16" id="KW-1185">Reference proteome</keyword>
<dbReference type="NCBIfam" id="NF006945">
    <property type="entry name" value="PRK09427.1"/>
    <property type="match status" value="1"/>
</dbReference>
<evidence type="ECO:0000256" key="9">
    <source>
        <dbReference type="ARBA" id="ARBA00023235"/>
    </source>
</evidence>
<dbReference type="STRING" id="156892.BM477_02560"/>
<comment type="pathway">
    <text evidence="3 12">Amino-acid biosynthesis; L-tryptophan biosynthesis; L-tryptophan from chorismate: step 3/5.</text>
</comment>